<accession>A0A252A5G6</accession>
<evidence type="ECO:0000313" key="2">
    <source>
        <dbReference type="Proteomes" id="UP000194565"/>
    </source>
</evidence>
<protein>
    <submittedName>
        <fullName evidence="1">Uncharacterized protein</fullName>
    </submittedName>
</protein>
<sequence length="447" mass="53065">MEMGINENIIKFLTSGNTLKESYRNRNNDHLNKCIKEIELKDSYFDTELRSALNKICYEKKIRTDRIRCIYEFRIRSILHREIDEDISDLFMEIERAYREIPCESMIQKRINSISSLNTKLNLLSGEEYTTNRLNSICNFQSFELYYMEIIKSCGGFEKINSSRLGLFFTDENDYLIYRCLEIFLEAYYIDKEYDFLFDGSYKNSISETYKKIDVNIEECDKNFSKYGLLSVGSDMSLYNAEQYGIMDPRFCSDNCSIFQVHLNKECFSAIFDIYDKGFIRNLSFLACGHSDLFISMEEIDFGKILHYDLKENPTLNRLFNTEKPNDKLWIKHGENSITFEDIPEDFLNHGDDIITNVVHLEYKIVDSKYFITHLDHEYIKYKLEDYEKREENPDIKGHGKIKTFKIDNSEIPLESSIFGMNFLAYIMICLFKNKDIILEYFGYKYN</sequence>
<dbReference type="Proteomes" id="UP000194565">
    <property type="component" value="Unassembled WGS sequence"/>
</dbReference>
<dbReference type="EMBL" id="JOMM01000043">
    <property type="protein sequence ID" value="OUI84821.1"/>
    <property type="molecule type" value="Genomic_DNA"/>
</dbReference>
<dbReference type="AlphaFoldDB" id="A0A252A5G6"/>
<name>A0A252A5G6_9PROT</name>
<evidence type="ECO:0000313" key="1">
    <source>
        <dbReference type="EMBL" id="OUI84821.1"/>
    </source>
</evidence>
<comment type="caution">
    <text evidence="1">The sequence shown here is derived from an EMBL/GenBank/DDBJ whole genome shotgun (WGS) entry which is preliminary data.</text>
</comment>
<proteinExistence type="predicted"/>
<gene>
    <name evidence="1" type="ORF">HC62_12815</name>
</gene>
<organism evidence="1 2">
    <name type="scientific">Acetobacter tropicalis</name>
    <dbReference type="NCBI Taxonomy" id="104102"/>
    <lineage>
        <taxon>Bacteria</taxon>
        <taxon>Pseudomonadati</taxon>
        <taxon>Pseudomonadota</taxon>
        <taxon>Alphaproteobacteria</taxon>
        <taxon>Acetobacterales</taxon>
        <taxon>Acetobacteraceae</taxon>
        <taxon>Acetobacter</taxon>
    </lineage>
</organism>
<reference evidence="1 2" key="1">
    <citation type="submission" date="2014-06" db="EMBL/GenBank/DDBJ databases">
        <authorList>
            <person name="Ju J."/>
            <person name="Zhang J."/>
        </authorList>
    </citation>
    <scope>NUCLEOTIDE SEQUENCE [LARGE SCALE GENOMIC DNA]</scope>
    <source>
        <strain evidence="1">DmW_042</strain>
    </source>
</reference>